<evidence type="ECO:0000256" key="3">
    <source>
        <dbReference type="ARBA" id="ARBA00022475"/>
    </source>
</evidence>
<dbReference type="AlphaFoldDB" id="A0A5N0UZ28"/>
<dbReference type="Proteomes" id="UP000319769">
    <property type="component" value="Unassembled WGS sequence"/>
</dbReference>
<sequence>MVLVTMVVSLLMALTPGSVAEAILGQNATPENVAALNAKLGLDKPLWQQYLSWLGNALHGDLGTSPLTGQPVSSAIAERAPVTVELAVLSLVIALALALLFAVLGATWPRGRFDRFLNALSSVLLSVPAFIAGPILVYFLSVQTGLFPVLGWAPLDEGLGANLESAFLPALSVALVEIASFHRLLRADLTSTLREEYIDAARARGMSHAYVLFRHALRPSSFSLVTIFGISLGRMIGGTVIVETLFALPGLGQLIVTSIGSRDVIMVQGVVAFTGVVYVAINTVVDLSYGLIDPRVRRAVTA</sequence>
<organism evidence="10 11">
    <name type="scientific">Amycolatopsis acidicola</name>
    <dbReference type="NCBI Taxonomy" id="2596893"/>
    <lineage>
        <taxon>Bacteria</taxon>
        <taxon>Bacillati</taxon>
        <taxon>Actinomycetota</taxon>
        <taxon>Actinomycetes</taxon>
        <taxon>Pseudonocardiales</taxon>
        <taxon>Pseudonocardiaceae</taxon>
        <taxon>Amycolatopsis</taxon>
    </lineage>
</organism>
<evidence type="ECO:0000256" key="1">
    <source>
        <dbReference type="ARBA" id="ARBA00004651"/>
    </source>
</evidence>
<feature type="signal peptide" evidence="8">
    <location>
        <begin position="1"/>
        <end position="20"/>
    </location>
</feature>
<protein>
    <submittedName>
        <fullName evidence="10">ABC transporter permease</fullName>
    </submittedName>
</protein>
<keyword evidence="11" id="KW-1185">Reference proteome</keyword>
<gene>
    <name evidence="10" type="ORF">FPZ12_021240</name>
</gene>
<evidence type="ECO:0000313" key="10">
    <source>
        <dbReference type="EMBL" id="KAA9159104.1"/>
    </source>
</evidence>
<comment type="similarity">
    <text evidence="7">Belongs to the binding-protein-dependent transport system permease family.</text>
</comment>
<reference evidence="10" key="1">
    <citation type="submission" date="2019-09" db="EMBL/GenBank/DDBJ databases">
        <authorList>
            <person name="Teo W.F.A."/>
            <person name="Duangmal K."/>
        </authorList>
    </citation>
    <scope>NUCLEOTIDE SEQUENCE [LARGE SCALE GENOMIC DNA]</scope>
    <source>
        <strain evidence="10">K81G1</strain>
    </source>
</reference>
<keyword evidence="3" id="KW-1003">Cell membrane</keyword>
<dbReference type="PANTHER" id="PTHR43163">
    <property type="entry name" value="DIPEPTIDE TRANSPORT SYSTEM PERMEASE PROTEIN DPPB-RELATED"/>
    <property type="match status" value="1"/>
</dbReference>
<keyword evidence="2 7" id="KW-0813">Transport</keyword>
<comment type="subcellular location">
    <subcellularLocation>
        <location evidence="1 7">Cell membrane</location>
        <topology evidence="1 7">Multi-pass membrane protein</topology>
    </subcellularLocation>
</comment>
<dbReference type="GO" id="GO:0071916">
    <property type="term" value="F:dipeptide transmembrane transporter activity"/>
    <property type="evidence" value="ECO:0007669"/>
    <property type="project" value="TreeGrafter"/>
</dbReference>
<evidence type="ECO:0000313" key="11">
    <source>
        <dbReference type="Proteomes" id="UP000319769"/>
    </source>
</evidence>
<evidence type="ECO:0000256" key="4">
    <source>
        <dbReference type="ARBA" id="ARBA00022692"/>
    </source>
</evidence>
<feature type="chain" id="PRO_5038983541" evidence="8">
    <location>
        <begin position="21"/>
        <end position="302"/>
    </location>
</feature>
<feature type="transmembrane region" description="Helical" evidence="7">
    <location>
        <begin position="116"/>
        <end position="140"/>
    </location>
</feature>
<accession>A0A5N0UZ28</accession>
<proteinExistence type="inferred from homology"/>
<dbReference type="Pfam" id="PF19300">
    <property type="entry name" value="BPD_transp_1_N"/>
    <property type="match status" value="1"/>
</dbReference>
<dbReference type="SUPFAM" id="SSF161098">
    <property type="entry name" value="MetI-like"/>
    <property type="match status" value="1"/>
</dbReference>
<evidence type="ECO:0000256" key="2">
    <source>
        <dbReference type="ARBA" id="ARBA00022448"/>
    </source>
</evidence>
<feature type="transmembrane region" description="Helical" evidence="7">
    <location>
        <begin position="266"/>
        <end position="289"/>
    </location>
</feature>
<comment type="caution">
    <text evidence="10">The sequence shown here is derived from an EMBL/GenBank/DDBJ whole genome shotgun (WGS) entry which is preliminary data.</text>
</comment>
<dbReference type="InterPro" id="IPR000515">
    <property type="entry name" value="MetI-like"/>
</dbReference>
<dbReference type="EMBL" id="VMNW02000031">
    <property type="protein sequence ID" value="KAA9159104.1"/>
    <property type="molecule type" value="Genomic_DNA"/>
</dbReference>
<evidence type="ECO:0000256" key="6">
    <source>
        <dbReference type="ARBA" id="ARBA00023136"/>
    </source>
</evidence>
<dbReference type="CDD" id="cd06261">
    <property type="entry name" value="TM_PBP2"/>
    <property type="match status" value="1"/>
</dbReference>
<evidence type="ECO:0000256" key="7">
    <source>
        <dbReference type="RuleBase" id="RU363032"/>
    </source>
</evidence>
<dbReference type="InterPro" id="IPR035906">
    <property type="entry name" value="MetI-like_sf"/>
</dbReference>
<keyword evidence="4 7" id="KW-0812">Transmembrane</keyword>
<keyword evidence="6 7" id="KW-0472">Membrane</keyword>
<dbReference type="Gene3D" id="1.10.3720.10">
    <property type="entry name" value="MetI-like"/>
    <property type="match status" value="1"/>
</dbReference>
<dbReference type="OrthoDB" id="3543764at2"/>
<evidence type="ECO:0000259" key="9">
    <source>
        <dbReference type="PROSITE" id="PS50928"/>
    </source>
</evidence>
<evidence type="ECO:0000256" key="5">
    <source>
        <dbReference type="ARBA" id="ARBA00022989"/>
    </source>
</evidence>
<dbReference type="Pfam" id="PF00528">
    <property type="entry name" value="BPD_transp_1"/>
    <property type="match status" value="1"/>
</dbReference>
<feature type="transmembrane region" description="Helical" evidence="7">
    <location>
        <begin position="222"/>
        <end position="246"/>
    </location>
</feature>
<keyword evidence="5 7" id="KW-1133">Transmembrane helix</keyword>
<evidence type="ECO:0000256" key="8">
    <source>
        <dbReference type="SAM" id="SignalP"/>
    </source>
</evidence>
<name>A0A5N0UZ28_9PSEU</name>
<feature type="transmembrane region" description="Helical" evidence="7">
    <location>
        <begin position="86"/>
        <end position="104"/>
    </location>
</feature>
<keyword evidence="8" id="KW-0732">Signal</keyword>
<dbReference type="GO" id="GO:0005886">
    <property type="term" value="C:plasma membrane"/>
    <property type="evidence" value="ECO:0007669"/>
    <property type="project" value="UniProtKB-SubCell"/>
</dbReference>
<feature type="domain" description="ABC transmembrane type-1" evidence="9">
    <location>
        <begin position="80"/>
        <end position="289"/>
    </location>
</feature>
<dbReference type="InterPro" id="IPR045621">
    <property type="entry name" value="BPD_transp_1_N"/>
</dbReference>
<dbReference type="PROSITE" id="PS50928">
    <property type="entry name" value="ABC_TM1"/>
    <property type="match status" value="1"/>
</dbReference>
<dbReference type="PANTHER" id="PTHR43163:SF6">
    <property type="entry name" value="DIPEPTIDE TRANSPORT SYSTEM PERMEASE PROTEIN DPPB-RELATED"/>
    <property type="match status" value="1"/>
</dbReference>